<feature type="transmembrane region" description="Helical" evidence="2">
    <location>
        <begin position="29"/>
        <end position="62"/>
    </location>
</feature>
<dbReference type="PANTHER" id="PTHR35708">
    <property type="entry name" value="GB|AAD25831.1"/>
    <property type="match status" value="1"/>
</dbReference>
<protein>
    <recommendedName>
        <fullName evidence="5">Transmembrane protein</fullName>
    </recommendedName>
</protein>
<keyword evidence="2" id="KW-1133">Transmembrane helix</keyword>
<organism evidence="3 4">
    <name type="scientific">Actinidia rufa</name>
    <dbReference type="NCBI Taxonomy" id="165716"/>
    <lineage>
        <taxon>Eukaryota</taxon>
        <taxon>Viridiplantae</taxon>
        <taxon>Streptophyta</taxon>
        <taxon>Embryophyta</taxon>
        <taxon>Tracheophyta</taxon>
        <taxon>Spermatophyta</taxon>
        <taxon>Magnoliopsida</taxon>
        <taxon>eudicotyledons</taxon>
        <taxon>Gunneridae</taxon>
        <taxon>Pentapetalae</taxon>
        <taxon>asterids</taxon>
        <taxon>Ericales</taxon>
        <taxon>Actinidiaceae</taxon>
        <taxon>Actinidia</taxon>
    </lineage>
</organism>
<evidence type="ECO:0000256" key="1">
    <source>
        <dbReference type="SAM" id="MobiDB-lite"/>
    </source>
</evidence>
<proteinExistence type="predicted"/>
<evidence type="ECO:0008006" key="5">
    <source>
        <dbReference type="Google" id="ProtNLM"/>
    </source>
</evidence>
<dbReference type="OrthoDB" id="784738at2759"/>
<sequence length="210" mass="23682">MLEPIPNERGAYRIWAKWVLLSVSSKKPLPWIAILVFTGFLICGFLPIFFTMLFLILSSIFFTSSKHKPAKDETITQQKEAHEGEMGQIDLVGSFDSFLESETTDQSSTTDEDSEVGQIPNWSDNSISDEEGLIEIALLNGYHVGGLEEEEPKSNLQQKFPKFSPAMIVRQHSPVEMLGESNEMNEEDNLIEIDISMGSIKCSRFENEAR</sequence>
<dbReference type="Proteomes" id="UP000585474">
    <property type="component" value="Unassembled WGS sequence"/>
</dbReference>
<comment type="caution">
    <text evidence="3">The sequence shown here is derived from an EMBL/GenBank/DDBJ whole genome shotgun (WGS) entry which is preliminary data.</text>
</comment>
<gene>
    <name evidence="3" type="ORF">Acr_19g0005020</name>
</gene>
<evidence type="ECO:0000313" key="4">
    <source>
        <dbReference type="Proteomes" id="UP000585474"/>
    </source>
</evidence>
<name>A0A7J0G9S5_9ERIC</name>
<reference evidence="3 4" key="1">
    <citation type="submission" date="2019-07" db="EMBL/GenBank/DDBJ databases">
        <title>De Novo Assembly of kiwifruit Actinidia rufa.</title>
        <authorList>
            <person name="Sugita-Konishi S."/>
            <person name="Sato K."/>
            <person name="Mori E."/>
            <person name="Abe Y."/>
            <person name="Kisaki G."/>
            <person name="Hamano K."/>
            <person name="Suezawa K."/>
            <person name="Otani M."/>
            <person name="Fukuda T."/>
            <person name="Manabe T."/>
            <person name="Gomi K."/>
            <person name="Tabuchi M."/>
            <person name="Akimitsu K."/>
            <person name="Kataoka I."/>
        </authorList>
    </citation>
    <scope>NUCLEOTIDE SEQUENCE [LARGE SCALE GENOMIC DNA]</scope>
    <source>
        <strain evidence="4">cv. Fuchu</strain>
    </source>
</reference>
<accession>A0A7J0G9S5</accession>
<dbReference type="EMBL" id="BJWL01000019">
    <property type="protein sequence ID" value="GFZ07565.1"/>
    <property type="molecule type" value="Genomic_DNA"/>
</dbReference>
<dbReference type="PANTHER" id="PTHR35708:SF3">
    <property type="entry name" value="GB|AAD25831.1"/>
    <property type="match status" value="1"/>
</dbReference>
<feature type="region of interest" description="Disordered" evidence="1">
    <location>
        <begin position="102"/>
        <end position="122"/>
    </location>
</feature>
<dbReference type="AlphaFoldDB" id="A0A7J0G9S5"/>
<keyword evidence="2" id="KW-0812">Transmembrane</keyword>
<keyword evidence="2" id="KW-0472">Membrane</keyword>
<keyword evidence="4" id="KW-1185">Reference proteome</keyword>
<evidence type="ECO:0000313" key="3">
    <source>
        <dbReference type="EMBL" id="GFZ07565.1"/>
    </source>
</evidence>
<evidence type="ECO:0000256" key="2">
    <source>
        <dbReference type="SAM" id="Phobius"/>
    </source>
</evidence>